<proteinExistence type="predicted"/>
<feature type="compositionally biased region" description="Polar residues" evidence="1">
    <location>
        <begin position="123"/>
        <end position="137"/>
    </location>
</feature>
<dbReference type="HOGENOM" id="CLU_055168_1_0_1"/>
<feature type="compositionally biased region" description="Polar residues" evidence="1">
    <location>
        <begin position="93"/>
        <end position="104"/>
    </location>
</feature>
<dbReference type="OrthoDB" id="3267800at2759"/>
<name>J4G8S5_9APHY</name>
<dbReference type="RefSeq" id="XP_012182361.1">
    <property type="nucleotide sequence ID" value="XM_012326971.1"/>
</dbReference>
<feature type="region of interest" description="Disordered" evidence="1">
    <location>
        <begin position="394"/>
        <end position="413"/>
    </location>
</feature>
<evidence type="ECO:0000313" key="3">
    <source>
        <dbReference type="Proteomes" id="UP000006352"/>
    </source>
</evidence>
<feature type="compositionally biased region" description="Basic and acidic residues" evidence="1">
    <location>
        <begin position="264"/>
        <end position="283"/>
    </location>
</feature>
<gene>
    <name evidence="2" type="ORF">FIBRA_05198</name>
</gene>
<evidence type="ECO:0000313" key="2">
    <source>
        <dbReference type="EMBL" id="CCM03078.1"/>
    </source>
</evidence>
<dbReference type="InParanoid" id="J4G8S5"/>
<dbReference type="EMBL" id="HE797101">
    <property type="protein sequence ID" value="CCM03078.1"/>
    <property type="molecule type" value="Genomic_DNA"/>
</dbReference>
<organism evidence="2 3">
    <name type="scientific">Fibroporia radiculosa</name>
    <dbReference type="NCBI Taxonomy" id="599839"/>
    <lineage>
        <taxon>Eukaryota</taxon>
        <taxon>Fungi</taxon>
        <taxon>Dikarya</taxon>
        <taxon>Basidiomycota</taxon>
        <taxon>Agaricomycotina</taxon>
        <taxon>Agaricomycetes</taxon>
        <taxon>Polyporales</taxon>
        <taxon>Fibroporiaceae</taxon>
        <taxon>Fibroporia</taxon>
    </lineage>
</organism>
<dbReference type="GeneID" id="24097989"/>
<evidence type="ECO:0000256" key="1">
    <source>
        <dbReference type="SAM" id="MobiDB-lite"/>
    </source>
</evidence>
<sequence>MTITSPPNKSPASTRSIYFDAPLMHLFSKRKSSTIAAPTDGADPSEMPPPFQDPNQPSDLPEANVDPQPLTTSAPEHTFTEKQHGTMGAERNTGVTPSINTNGDASYPPPESQPPKELAMTASPLSDSGYGSPSTANHPPKRSASTDMKPIPILWSKRNAGPNGTAPPNEEEENQDATAATGESKKEKTKEREHDGIPQRSTSLRSTRSARDRDSLRSTPLSRTSTRRRRVSLSSGTFAAGAGTVGPAATTHPDDTSGFNQRSRTAEADLTAKQRARVEKASGMDAKRVAKVIRSEGQAELLALEEAIRELADIQKMQKGAIREESRAVSAHAKAIRTFHREELDFLAARAKFDRAQTELQAFEDSREAARNHATEITDMLQEKNQEVEWLRQQKAADDREREAKLKELTGSV</sequence>
<feature type="compositionally biased region" description="Low complexity" evidence="1">
    <location>
        <begin position="232"/>
        <end position="251"/>
    </location>
</feature>
<accession>J4G8S5</accession>
<protein>
    <submittedName>
        <fullName evidence="2">Uncharacterized protein</fullName>
    </submittedName>
</protein>
<dbReference type="AlphaFoldDB" id="J4G8S5"/>
<reference evidence="2 3" key="1">
    <citation type="journal article" date="2012" name="Appl. Environ. Microbiol.">
        <title>Short-read sequencing for genomic analysis of the brown rot fungus Fibroporia radiculosa.</title>
        <authorList>
            <person name="Tang J.D."/>
            <person name="Perkins A.D."/>
            <person name="Sonstegard T.S."/>
            <person name="Schroeder S.G."/>
            <person name="Burgess S.C."/>
            <person name="Diehl S.V."/>
        </authorList>
    </citation>
    <scope>NUCLEOTIDE SEQUENCE [LARGE SCALE GENOMIC DNA]</scope>
    <source>
        <strain evidence="2 3">TFFH 294</strain>
    </source>
</reference>
<keyword evidence="3" id="KW-1185">Reference proteome</keyword>
<dbReference type="Proteomes" id="UP000006352">
    <property type="component" value="Unassembled WGS sequence"/>
</dbReference>
<feature type="region of interest" description="Disordered" evidence="1">
    <location>
        <begin position="30"/>
        <end position="283"/>
    </location>
</feature>
<feature type="compositionally biased region" description="Basic and acidic residues" evidence="1">
    <location>
        <begin position="183"/>
        <end position="197"/>
    </location>
</feature>